<protein>
    <submittedName>
        <fullName evidence="3">Putative regulatory protein, FmdB family</fullName>
    </submittedName>
</protein>
<accession>G7WIH7</accession>
<name>G7WIH7_DESOD</name>
<dbReference type="Pfam" id="PF09723">
    <property type="entry name" value="Zn_ribbon_8"/>
    <property type="match status" value="1"/>
</dbReference>
<evidence type="ECO:0000313" key="4">
    <source>
        <dbReference type="Proteomes" id="UP000006346"/>
    </source>
</evidence>
<organism evidence="3 4">
    <name type="scientific">Desulfosporosinus orientis (strain ATCC 19365 / DSM 765 / NCIMB 8382 / VKM B-1628 / Singapore I)</name>
    <name type="common">Desulfotomaculum orientis</name>
    <dbReference type="NCBI Taxonomy" id="768706"/>
    <lineage>
        <taxon>Bacteria</taxon>
        <taxon>Bacillati</taxon>
        <taxon>Bacillota</taxon>
        <taxon>Clostridia</taxon>
        <taxon>Eubacteriales</taxon>
        <taxon>Desulfitobacteriaceae</taxon>
        <taxon>Desulfosporosinus</taxon>
    </lineage>
</organism>
<proteinExistence type="predicted"/>
<dbReference type="RefSeq" id="WP_014185859.1">
    <property type="nucleotide sequence ID" value="NC_016584.1"/>
</dbReference>
<sequence>MPSYDLVCQACQHKFSVFCSIRQKDEQRCPKCGSEKIKQRFTAVNVLGSSGDKGNSGVPPQTSQRFG</sequence>
<dbReference type="HOGENOM" id="CLU_136025_4_1_9"/>
<reference evidence="3 4" key="2">
    <citation type="journal article" date="2012" name="J. Bacteriol.">
        <title>Complete genome sequences of Desulfosporosinus orientis DSM765T, Desulfosporosinus youngiae DSM17734T, Desulfosporosinus meridiei DSM13257T, and Desulfosporosinus acidiphilus DSM22704T.</title>
        <authorList>
            <person name="Pester M."/>
            <person name="Brambilla E."/>
            <person name="Alazard D."/>
            <person name="Rattei T."/>
            <person name="Weinmaier T."/>
            <person name="Han J."/>
            <person name="Lucas S."/>
            <person name="Lapidus A."/>
            <person name="Cheng J.F."/>
            <person name="Goodwin L."/>
            <person name="Pitluck S."/>
            <person name="Peters L."/>
            <person name="Ovchinnikova G."/>
            <person name="Teshima H."/>
            <person name="Detter J.C."/>
            <person name="Han C.S."/>
            <person name="Tapia R."/>
            <person name="Land M.L."/>
            <person name="Hauser L."/>
            <person name="Kyrpides N.C."/>
            <person name="Ivanova N.N."/>
            <person name="Pagani I."/>
            <person name="Huntmann M."/>
            <person name="Wei C.L."/>
            <person name="Davenport K.W."/>
            <person name="Daligault H."/>
            <person name="Chain P.S."/>
            <person name="Chen A."/>
            <person name="Mavromatis K."/>
            <person name="Markowitz V."/>
            <person name="Szeto E."/>
            <person name="Mikhailova N."/>
            <person name="Pati A."/>
            <person name="Wagner M."/>
            <person name="Woyke T."/>
            <person name="Ollivier B."/>
            <person name="Klenk H.P."/>
            <person name="Spring S."/>
            <person name="Loy A."/>
        </authorList>
    </citation>
    <scope>NUCLEOTIDE SEQUENCE [LARGE SCALE GENOMIC DNA]</scope>
    <source>
        <strain evidence="4">ATCC 19365 / DSM 765 / NCIMB 8382 / VKM B-1628</strain>
    </source>
</reference>
<dbReference type="Proteomes" id="UP000006346">
    <property type="component" value="Chromosome"/>
</dbReference>
<dbReference type="NCBIfam" id="TIGR02605">
    <property type="entry name" value="CxxC_CxxC_SSSS"/>
    <property type="match status" value="1"/>
</dbReference>
<gene>
    <name evidence="3" type="ordered locus">Desor_3570</name>
</gene>
<dbReference type="InterPro" id="IPR013429">
    <property type="entry name" value="Regulatory_FmdB_Zinc_ribbon"/>
</dbReference>
<reference evidence="4" key="1">
    <citation type="submission" date="2011-11" db="EMBL/GenBank/DDBJ databases">
        <title>Complete sequence of Desulfosporosinus orientis DSM 765.</title>
        <authorList>
            <person name="Lucas S."/>
            <person name="Han J."/>
            <person name="Lapidus A."/>
            <person name="Cheng J.-F."/>
            <person name="Goodwin L."/>
            <person name="Pitluck S."/>
            <person name="Peters L."/>
            <person name="Ovchinnikova G."/>
            <person name="Teshima H."/>
            <person name="Detter J.C."/>
            <person name="Han C."/>
            <person name="Tapia R."/>
            <person name="Land M."/>
            <person name="Hauser L."/>
            <person name="Kyrpides N."/>
            <person name="Ivanova N."/>
            <person name="Pagani I."/>
            <person name="Pester M."/>
            <person name="Spring S."/>
            <person name="Ollivier B."/>
            <person name="Rattei T."/>
            <person name="Klenk H.-P."/>
            <person name="Wagner M."/>
            <person name="Loy A."/>
            <person name="Woyke T."/>
        </authorList>
    </citation>
    <scope>NUCLEOTIDE SEQUENCE [LARGE SCALE GENOMIC DNA]</scope>
    <source>
        <strain evidence="4">ATCC 19365 / DSM 765 / NCIMB 8382 / VKM B-1628</strain>
    </source>
</reference>
<evidence type="ECO:0000313" key="3">
    <source>
        <dbReference type="EMBL" id="AET69051.1"/>
    </source>
</evidence>
<dbReference type="EMBL" id="CP003108">
    <property type="protein sequence ID" value="AET69051.1"/>
    <property type="molecule type" value="Genomic_DNA"/>
</dbReference>
<dbReference type="PATRIC" id="fig|768706.3.peg.3599"/>
<keyword evidence="4" id="KW-1185">Reference proteome</keyword>
<dbReference type="KEGG" id="dor:Desor_3570"/>
<evidence type="ECO:0000259" key="2">
    <source>
        <dbReference type="SMART" id="SM00834"/>
    </source>
</evidence>
<evidence type="ECO:0000256" key="1">
    <source>
        <dbReference type="SAM" id="MobiDB-lite"/>
    </source>
</evidence>
<feature type="compositionally biased region" description="Polar residues" evidence="1">
    <location>
        <begin position="58"/>
        <end position="67"/>
    </location>
</feature>
<dbReference type="SMART" id="SM00834">
    <property type="entry name" value="CxxC_CXXC_SSSS"/>
    <property type="match status" value="1"/>
</dbReference>
<feature type="domain" description="Putative regulatory protein FmdB zinc ribbon" evidence="2">
    <location>
        <begin position="1"/>
        <end position="42"/>
    </location>
</feature>
<dbReference type="AlphaFoldDB" id="G7WIH7"/>
<dbReference type="eggNOG" id="COG2331">
    <property type="taxonomic scope" value="Bacteria"/>
</dbReference>
<dbReference type="OrthoDB" id="9813321at2"/>
<feature type="region of interest" description="Disordered" evidence="1">
    <location>
        <begin position="48"/>
        <end position="67"/>
    </location>
</feature>
<dbReference type="STRING" id="768706.Desor_3570"/>